<sequence length="589" mass="64378">MPAVHHKVFSFLRRKWDAGLTEINHTRGMFRTLTLSLGLLLCSASARSLSQAELQQVAQEMLTLPQDDQTVQQARPFALTWLGDAAGVEAEGQNAGGDASMLARLAIRTGHPELLPIFLKGHSQPQTVVVWSAVLASLIASGQFEEADWVLRQAGPQQRVNLIAQMGISVTGRELNVTDEQRRWAMKWLGEISNSDLQKLAPAEQSRIRGLLAASYVRLGDVPRATQVMQAEPLFVKNQLWHQMAFESVMARQPERARVLTAMIKPVSATEQRMLAGLVAEQATSLSDVPQLRHLLASMRTPGNPMSAREVDATVMGMMMRQVERGGDEMALWLLGQIEDSQASVVATSHFVVAAARQGNHNLARRLAQRALNGFRQRSDPQPNTVWNMAEALGAAGLVEDGLRVSHEQAKMDGLRGYLVKGLIAGNMLPEAKQQAASLRQSEDLRAVMQGVLILAQRQRTADVRDFLTLMRPAMQAQQDSSPNSARSLYLRLLAQYGGDQVFREVRPGDELGAIRFAAAESGNLKVIEALLKPGESLQQEIESGAAALALVQNGYAEEALALFRKTNAPNVKALIGVSLLQGEARSKP</sequence>
<name>A0A418VHM5_9DEIO</name>
<accession>A0A418VHM5</accession>
<keyword evidence="2" id="KW-1185">Reference proteome</keyword>
<dbReference type="Proteomes" id="UP000286287">
    <property type="component" value="Unassembled WGS sequence"/>
</dbReference>
<comment type="caution">
    <text evidence="1">The sequence shown here is derived from an EMBL/GenBank/DDBJ whole genome shotgun (WGS) entry which is preliminary data.</text>
</comment>
<proteinExistence type="predicted"/>
<protein>
    <recommendedName>
        <fullName evidence="3">Ankyrin repeat domain-containing protein</fullName>
    </recommendedName>
</protein>
<reference evidence="1 2" key="1">
    <citation type="submission" date="2018-09" db="EMBL/GenBank/DDBJ databases">
        <authorList>
            <person name="Zhu H."/>
        </authorList>
    </citation>
    <scope>NUCLEOTIDE SEQUENCE [LARGE SCALE GENOMIC DNA]</scope>
    <source>
        <strain evidence="1 2">K2S05-167</strain>
    </source>
</reference>
<organism evidence="1 2">
    <name type="scientific">Deinococcus cavernae</name>
    <dbReference type="NCBI Taxonomy" id="2320857"/>
    <lineage>
        <taxon>Bacteria</taxon>
        <taxon>Thermotogati</taxon>
        <taxon>Deinococcota</taxon>
        <taxon>Deinococci</taxon>
        <taxon>Deinococcales</taxon>
        <taxon>Deinococcaceae</taxon>
        <taxon>Deinococcus</taxon>
    </lineage>
</organism>
<dbReference type="EMBL" id="QYUJ01000004">
    <property type="protein sequence ID" value="RJF75636.1"/>
    <property type="molecule type" value="Genomic_DNA"/>
</dbReference>
<evidence type="ECO:0000313" key="2">
    <source>
        <dbReference type="Proteomes" id="UP000286287"/>
    </source>
</evidence>
<gene>
    <name evidence="1" type="ORF">D3875_00880</name>
</gene>
<dbReference type="AlphaFoldDB" id="A0A418VHM5"/>
<evidence type="ECO:0008006" key="3">
    <source>
        <dbReference type="Google" id="ProtNLM"/>
    </source>
</evidence>
<evidence type="ECO:0000313" key="1">
    <source>
        <dbReference type="EMBL" id="RJF75636.1"/>
    </source>
</evidence>